<accession>A0A0B7BCI1</accession>
<gene>
    <name evidence="1" type="primary">ORF173959</name>
    <name evidence="2" type="synonym">ORF173964</name>
    <name evidence="3" type="synonym">ORF173972</name>
</gene>
<organism evidence="1">
    <name type="scientific">Arion vulgaris</name>
    <dbReference type="NCBI Taxonomy" id="1028688"/>
    <lineage>
        <taxon>Eukaryota</taxon>
        <taxon>Metazoa</taxon>
        <taxon>Spiralia</taxon>
        <taxon>Lophotrochozoa</taxon>
        <taxon>Mollusca</taxon>
        <taxon>Gastropoda</taxon>
        <taxon>Heterobranchia</taxon>
        <taxon>Euthyneura</taxon>
        <taxon>Panpulmonata</taxon>
        <taxon>Eupulmonata</taxon>
        <taxon>Stylommatophora</taxon>
        <taxon>Helicina</taxon>
        <taxon>Arionoidea</taxon>
        <taxon>Arionidae</taxon>
        <taxon>Arion</taxon>
    </lineage>
</organism>
<dbReference type="EMBL" id="HACG01043117">
    <property type="protein sequence ID" value="CEK89982.1"/>
    <property type="molecule type" value="Transcribed_RNA"/>
</dbReference>
<evidence type="ECO:0000313" key="3">
    <source>
        <dbReference type="EMBL" id="CEK89983.1"/>
    </source>
</evidence>
<dbReference type="AlphaFoldDB" id="A0A0B7BCI1"/>
<dbReference type="EMBL" id="HACG01043118">
    <property type="protein sequence ID" value="CEK89983.1"/>
    <property type="molecule type" value="Transcribed_RNA"/>
</dbReference>
<proteinExistence type="predicted"/>
<sequence length="54" mass="6277">MPSIASNNDGFRLVLFHQLYVCKSVVYNFVTIAWGQFKFRTNEHLMASFVSFNT</sequence>
<name>A0A0B7BCI1_9EUPU</name>
<dbReference type="EMBL" id="HACG01043116">
    <property type="protein sequence ID" value="CEK89981.1"/>
    <property type="molecule type" value="Transcribed_RNA"/>
</dbReference>
<evidence type="ECO:0000313" key="2">
    <source>
        <dbReference type="EMBL" id="CEK89982.1"/>
    </source>
</evidence>
<evidence type="ECO:0000313" key="1">
    <source>
        <dbReference type="EMBL" id="CEK89981.1"/>
    </source>
</evidence>
<reference evidence="1" key="1">
    <citation type="submission" date="2014-12" db="EMBL/GenBank/DDBJ databases">
        <title>Insight into the proteome of Arion vulgaris.</title>
        <authorList>
            <person name="Aradska J."/>
            <person name="Bulat T."/>
            <person name="Smidak R."/>
            <person name="Sarate P."/>
            <person name="Gangsoo J."/>
            <person name="Sialana F."/>
            <person name="Bilban M."/>
            <person name="Lubec G."/>
        </authorList>
    </citation>
    <scope>NUCLEOTIDE SEQUENCE</scope>
    <source>
        <tissue evidence="1">Skin</tissue>
    </source>
</reference>
<protein>
    <submittedName>
        <fullName evidence="1">Uncharacterized protein</fullName>
    </submittedName>
</protein>